<evidence type="ECO:0000313" key="2">
    <source>
        <dbReference type="Proteomes" id="UP001175226"/>
    </source>
</evidence>
<protein>
    <submittedName>
        <fullName evidence="1">Uncharacterized protein</fullName>
    </submittedName>
</protein>
<accession>A0AA39JMY0</accession>
<reference evidence="1" key="1">
    <citation type="submission" date="2023-06" db="EMBL/GenBank/DDBJ databases">
        <authorList>
            <consortium name="Lawrence Berkeley National Laboratory"/>
            <person name="Ahrendt S."/>
            <person name="Sahu N."/>
            <person name="Indic B."/>
            <person name="Wong-Bajracharya J."/>
            <person name="Merenyi Z."/>
            <person name="Ke H.-M."/>
            <person name="Monk M."/>
            <person name="Kocsube S."/>
            <person name="Drula E."/>
            <person name="Lipzen A."/>
            <person name="Balint B."/>
            <person name="Henrissat B."/>
            <person name="Andreopoulos B."/>
            <person name="Martin F.M."/>
            <person name="Harder C.B."/>
            <person name="Rigling D."/>
            <person name="Ford K.L."/>
            <person name="Foster G.D."/>
            <person name="Pangilinan J."/>
            <person name="Papanicolaou A."/>
            <person name="Barry K."/>
            <person name="LaButti K."/>
            <person name="Viragh M."/>
            <person name="Koriabine M."/>
            <person name="Yan M."/>
            <person name="Riley R."/>
            <person name="Champramary S."/>
            <person name="Plett K.L."/>
            <person name="Tsai I.J."/>
            <person name="Slot J."/>
            <person name="Sipos G."/>
            <person name="Plett J."/>
            <person name="Nagy L.G."/>
            <person name="Grigoriev I.V."/>
        </authorList>
    </citation>
    <scope>NUCLEOTIDE SEQUENCE</scope>
    <source>
        <strain evidence="1">FPL87.14</strain>
    </source>
</reference>
<organism evidence="1 2">
    <name type="scientific">Armillaria borealis</name>
    <dbReference type="NCBI Taxonomy" id="47425"/>
    <lineage>
        <taxon>Eukaryota</taxon>
        <taxon>Fungi</taxon>
        <taxon>Dikarya</taxon>
        <taxon>Basidiomycota</taxon>
        <taxon>Agaricomycotina</taxon>
        <taxon>Agaricomycetes</taxon>
        <taxon>Agaricomycetidae</taxon>
        <taxon>Agaricales</taxon>
        <taxon>Marasmiineae</taxon>
        <taxon>Physalacriaceae</taxon>
        <taxon>Armillaria</taxon>
    </lineage>
</organism>
<comment type="caution">
    <text evidence="1">The sequence shown here is derived from an EMBL/GenBank/DDBJ whole genome shotgun (WGS) entry which is preliminary data.</text>
</comment>
<evidence type="ECO:0000313" key="1">
    <source>
        <dbReference type="EMBL" id="KAK0445499.1"/>
    </source>
</evidence>
<sequence length="222" mass="24091">MQALLDVKFRVLVQRSSAYKGIVVTKNLAAKGTSTQRQISRLFLATSTTSECRVFQHVHSSLLVLHQGVGRHHSLGGTILGHLVDEDAAEVEEAGRIGMTGGISIEKGHTKGTEEIIHRGTDRTHHRLDHHILGTDDGRGHHLGGASSLPRVVRVFHRLLGVVIPQDLLVTLLGLLVGGTNVNHHLAAVMVDLHDGTRDMKPHVALNLVQEISHRLGGLLHP</sequence>
<dbReference type="AlphaFoldDB" id="A0AA39JMY0"/>
<gene>
    <name evidence="1" type="ORF">EV421DRAFT_1734702</name>
</gene>
<keyword evidence="2" id="KW-1185">Reference proteome</keyword>
<proteinExistence type="predicted"/>
<dbReference type="Proteomes" id="UP001175226">
    <property type="component" value="Unassembled WGS sequence"/>
</dbReference>
<name>A0AA39JMY0_9AGAR</name>
<dbReference type="EMBL" id="JAUEPT010000016">
    <property type="protein sequence ID" value="KAK0445499.1"/>
    <property type="molecule type" value="Genomic_DNA"/>
</dbReference>